<dbReference type="Pfam" id="PF00582">
    <property type="entry name" value="Usp"/>
    <property type="match status" value="2"/>
</dbReference>
<dbReference type="InterPro" id="IPR006016">
    <property type="entry name" value="UspA"/>
</dbReference>
<dbReference type="Gene3D" id="3.40.50.620">
    <property type="entry name" value="HUPs"/>
    <property type="match status" value="2"/>
</dbReference>
<dbReference type="AlphaFoldDB" id="A0A2S9Q270"/>
<evidence type="ECO:0000313" key="3">
    <source>
        <dbReference type="EMBL" id="PRH80769.1"/>
    </source>
</evidence>
<name>A0A2S9Q270_9ACTN</name>
<dbReference type="Proteomes" id="UP000239322">
    <property type="component" value="Unassembled WGS sequence"/>
</dbReference>
<organism evidence="3 4">
    <name type="scientific">Streptomyces solincola</name>
    <dbReference type="NCBI Taxonomy" id="2100817"/>
    <lineage>
        <taxon>Bacteria</taxon>
        <taxon>Bacillati</taxon>
        <taxon>Actinomycetota</taxon>
        <taxon>Actinomycetes</taxon>
        <taxon>Kitasatosporales</taxon>
        <taxon>Streptomycetaceae</taxon>
        <taxon>Streptomyces</taxon>
    </lineage>
</organism>
<proteinExistence type="inferred from homology"/>
<evidence type="ECO:0000259" key="2">
    <source>
        <dbReference type="Pfam" id="PF00582"/>
    </source>
</evidence>
<dbReference type="InterPro" id="IPR014729">
    <property type="entry name" value="Rossmann-like_a/b/a_fold"/>
</dbReference>
<dbReference type="SUPFAM" id="SSF52402">
    <property type="entry name" value="Adenine nucleotide alpha hydrolases-like"/>
    <property type="match status" value="2"/>
</dbReference>
<evidence type="ECO:0000256" key="1">
    <source>
        <dbReference type="ARBA" id="ARBA00008791"/>
    </source>
</evidence>
<reference evidence="3 4" key="1">
    <citation type="submission" date="2018-03" db="EMBL/GenBank/DDBJ databases">
        <title>Novel Streptomyces sp. from soil.</title>
        <authorList>
            <person name="Tan G.Y.A."/>
            <person name="Lee Z.Y."/>
        </authorList>
    </citation>
    <scope>NUCLEOTIDE SEQUENCE [LARGE SCALE GENOMIC DNA]</scope>
    <source>
        <strain evidence="3 4">ST5x</strain>
    </source>
</reference>
<sequence length="296" mass="30349">MSNDSPHGAESGTVVVGADGSAVALAAALWAAESAERAHRPLHLVYGADLDRLLQLTPYESQDATREAGRALLETVADAVAARHPGLAVKKTFSRKAAAPALLAAVEPDDTLVVGHRGHGGFRSLLLGSVALTVAARCPVPVIVVRDQPGRPETGVVLAAVNAEGDTGWIGAAVREAQARKAALRLVGIWNPLGQAGGVVSMLDGLDALARRRVEELDAFADTLARDHPGLVVEADVRSSGSAAGALVEASGAADLLVVGGPDTRRHRPGGLGHVTHAVLHHAQCPVKVAPSADRT</sequence>
<feature type="domain" description="UspA" evidence="2">
    <location>
        <begin position="13"/>
        <end position="146"/>
    </location>
</feature>
<comment type="caution">
    <text evidence="3">The sequence shown here is derived from an EMBL/GenBank/DDBJ whole genome shotgun (WGS) entry which is preliminary data.</text>
</comment>
<dbReference type="RefSeq" id="WP_105867167.1">
    <property type="nucleotide sequence ID" value="NZ_PVLV01000034.1"/>
</dbReference>
<dbReference type="PANTHER" id="PTHR46268:SF6">
    <property type="entry name" value="UNIVERSAL STRESS PROTEIN UP12"/>
    <property type="match status" value="1"/>
</dbReference>
<accession>A0A2S9Q270</accession>
<dbReference type="InterPro" id="IPR006015">
    <property type="entry name" value="Universal_stress_UspA"/>
</dbReference>
<keyword evidence="4" id="KW-1185">Reference proteome</keyword>
<gene>
    <name evidence="3" type="ORF">C6N75_02435</name>
</gene>
<protein>
    <submittedName>
        <fullName evidence="3">Universal stress protein UspA</fullName>
    </submittedName>
</protein>
<comment type="similarity">
    <text evidence="1">Belongs to the universal stress protein A family.</text>
</comment>
<dbReference type="EMBL" id="PVLV01000034">
    <property type="protein sequence ID" value="PRH80769.1"/>
    <property type="molecule type" value="Genomic_DNA"/>
</dbReference>
<dbReference type="OrthoDB" id="3865341at2"/>
<dbReference type="PANTHER" id="PTHR46268">
    <property type="entry name" value="STRESS RESPONSE PROTEIN NHAX"/>
    <property type="match status" value="1"/>
</dbReference>
<dbReference type="PRINTS" id="PR01438">
    <property type="entry name" value="UNVRSLSTRESS"/>
</dbReference>
<feature type="domain" description="UspA" evidence="2">
    <location>
        <begin position="170"/>
        <end position="289"/>
    </location>
</feature>
<evidence type="ECO:0000313" key="4">
    <source>
        <dbReference type="Proteomes" id="UP000239322"/>
    </source>
</evidence>